<reference evidence="2 3" key="1">
    <citation type="submission" date="2024-02" db="EMBL/GenBank/DDBJ databases">
        <authorList>
            <person name="Daric V."/>
            <person name="Darras S."/>
        </authorList>
    </citation>
    <scope>NUCLEOTIDE SEQUENCE [LARGE SCALE GENOMIC DNA]</scope>
</reference>
<feature type="region of interest" description="Disordered" evidence="1">
    <location>
        <begin position="39"/>
        <end position="95"/>
    </location>
</feature>
<proteinExistence type="predicted"/>
<evidence type="ECO:0000313" key="2">
    <source>
        <dbReference type="EMBL" id="CAK8686794.1"/>
    </source>
</evidence>
<feature type="compositionally biased region" description="Basic and acidic residues" evidence="1">
    <location>
        <begin position="57"/>
        <end position="72"/>
    </location>
</feature>
<keyword evidence="3" id="KW-1185">Reference proteome</keyword>
<dbReference type="EMBL" id="CAWYQH010000103">
    <property type="protein sequence ID" value="CAK8686794.1"/>
    <property type="molecule type" value="Genomic_DNA"/>
</dbReference>
<gene>
    <name evidence="2" type="ORF">CVLEPA_LOCUS18828</name>
</gene>
<evidence type="ECO:0000313" key="3">
    <source>
        <dbReference type="Proteomes" id="UP001642483"/>
    </source>
</evidence>
<dbReference type="Proteomes" id="UP001642483">
    <property type="component" value="Unassembled WGS sequence"/>
</dbReference>
<evidence type="ECO:0000256" key="1">
    <source>
        <dbReference type="SAM" id="MobiDB-lite"/>
    </source>
</evidence>
<accession>A0ABP0G7Q0</accession>
<comment type="caution">
    <text evidence="2">The sequence shown here is derived from an EMBL/GenBank/DDBJ whole genome shotgun (WGS) entry which is preliminary data.</text>
</comment>
<organism evidence="2 3">
    <name type="scientific">Clavelina lepadiformis</name>
    <name type="common">Light-bulb sea squirt</name>
    <name type="synonym">Ascidia lepadiformis</name>
    <dbReference type="NCBI Taxonomy" id="159417"/>
    <lineage>
        <taxon>Eukaryota</taxon>
        <taxon>Metazoa</taxon>
        <taxon>Chordata</taxon>
        <taxon>Tunicata</taxon>
        <taxon>Ascidiacea</taxon>
        <taxon>Aplousobranchia</taxon>
        <taxon>Clavelinidae</taxon>
        <taxon>Clavelina</taxon>
    </lineage>
</organism>
<protein>
    <submittedName>
        <fullName evidence="2">Uncharacterized protein</fullName>
    </submittedName>
</protein>
<feature type="compositionally biased region" description="Low complexity" evidence="1">
    <location>
        <begin position="73"/>
        <end position="84"/>
    </location>
</feature>
<sequence length="95" mass="10326">MTYSLTRLGYGRKKVKKSFVESKLYQLLLSVFQHTAQKHTGSASVGRAVSQVLTGSRDGEGGRNERRSKSSDSGESTEPVSSESSPEDTTRLDTA</sequence>
<name>A0ABP0G7Q0_CLALP</name>